<dbReference type="Pfam" id="PF01565">
    <property type="entry name" value="FAD_binding_4"/>
    <property type="match status" value="1"/>
</dbReference>
<dbReference type="InterPro" id="IPR006094">
    <property type="entry name" value="Oxid_FAD_bind_N"/>
</dbReference>
<dbReference type="STRING" id="930990.A0A067MTK1"/>
<keyword evidence="2" id="KW-0560">Oxidoreductase</keyword>
<dbReference type="Pfam" id="PF08031">
    <property type="entry name" value="BBE"/>
    <property type="match status" value="1"/>
</dbReference>
<evidence type="ECO:0000256" key="2">
    <source>
        <dbReference type="ARBA" id="ARBA00023002"/>
    </source>
</evidence>
<organism evidence="6 7">
    <name type="scientific">Botryobasidium botryosum (strain FD-172 SS1)</name>
    <dbReference type="NCBI Taxonomy" id="930990"/>
    <lineage>
        <taxon>Eukaryota</taxon>
        <taxon>Fungi</taxon>
        <taxon>Dikarya</taxon>
        <taxon>Basidiomycota</taxon>
        <taxon>Agaricomycotina</taxon>
        <taxon>Agaricomycetes</taxon>
        <taxon>Cantharellales</taxon>
        <taxon>Botryobasidiaceae</taxon>
        <taxon>Botryobasidium</taxon>
    </lineage>
</organism>
<dbReference type="Gene3D" id="3.30.465.10">
    <property type="match status" value="2"/>
</dbReference>
<evidence type="ECO:0000259" key="5">
    <source>
        <dbReference type="Pfam" id="PF08031"/>
    </source>
</evidence>
<sequence length="579" mass="62274">MLALSFALLLFGSATATSGLALDAAQFSSLAKASNLSAWDTFNQTLNGRLQVGRPVSAPCFSVVDGKNVSVDATACAAVKAGYSAPTFRGPQYGSFMNPQWETCQSASQQCLLDATNTSDPAPTQSPCFQGSVAPYFINVTGPADVQKALAFSLSTGIPLSIKNSGHDYKGRSSGKDTLSLWMHGLQSMAYVPDFVPAGCKTKYNAMTMGTGVPWETAYDFADAHNLTIIGGYQETIATGGGWVQAGGHSILSPNFGLGIDRVVQFKLVTPDGQYRIANECQNTDLFWALRGGGGGTFGVVLETTQRVEPGMALQVASISFKQNATNPQAWLRLVVDNAKKWGSEGWGGHITAASLINVTPKLTLAQANASVQSVADYALAQTGGVAVVETLPSWNAFFKKYVLAAEAAVGVENVLGTRLMPTALWDNSTGRDAVYNYLTASLQWANPYIVVGTPYLYKYTPGSTSATPAWRDSLWHLGMHAGFNWNSTLAQKTTAYQIASNLTQMMRDISPGSGAYFNEGDVYETDHEFSYWGDNYPRLLSIKQKYDPHGLLQCWQCVGWKGQSDSRYSCYLPAITPQ</sequence>
<evidence type="ECO:0000256" key="1">
    <source>
        <dbReference type="ARBA" id="ARBA00005466"/>
    </source>
</evidence>
<dbReference type="HOGENOM" id="CLU_018354_4_0_1"/>
<evidence type="ECO:0000313" key="7">
    <source>
        <dbReference type="Proteomes" id="UP000027195"/>
    </source>
</evidence>
<protein>
    <submittedName>
        <fullName evidence="6">Uncharacterized protein</fullName>
    </submittedName>
</protein>
<dbReference type="PANTHER" id="PTHR13878:SF91">
    <property type="entry name" value="FAD BINDING DOMAIN PROTEIN (AFU_ORTHOLOGUE AFUA_6G12070)-RELATED"/>
    <property type="match status" value="1"/>
</dbReference>
<dbReference type="GO" id="GO:0050660">
    <property type="term" value="F:flavin adenine dinucleotide binding"/>
    <property type="evidence" value="ECO:0007669"/>
    <property type="project" value="InterPro"/>
</dbReference>
<evidence type="ECO:0000313" key="6">
    <source>
        <dbReference type="EMBL" id="KDQ14876.1"/>
    </source>
</evidence>
<accession>A0A067MTK1</accession>
<evidence type="ECO:0000256" key="3">
    <source>
        <dbReference type="SAM" id="SignalP"/>
    </source>
</evidence>
<gene>
    <name evidence="6" type="ORF">BOTBODRAFT_55073</name>
</gene>
<dbReference type="InParanoid" id="A0A067MTK1"/>
<keyword evidence="7" id="KW-1185">Reference proteome</keyword>
<dbReference type="Proteomes" id="UP000027195">
    <property type="component" value="Unassembled WGS sequence"/>
</dbReference>
<dbReference type="AlphaFoldDB" id="A0A067MTK1"/>
<proteinExistence type="inferred from homology"/>
<feature type="domain" description="Berberine/berberine-like" evidence="5">
    <location>
        <begin position="516"/>
        <end position="552"/>
    </location>
</feature>
<dbReference type="InterPro" id="IPR016169">
    <property type="entry name" value="FAD-bd_PCMH_sub2"/>
</dbReference>
<dbReference type="EMBL" id="KL198035">
    <property type="protein sequence ID" value="KDQ14876.1"/>
    <property type="molecule type" value="Genomic_DNA"/>
</dbReference>
<feature type="chain" id="PRO_5001645917" evidence="3">
    <location>
        <begin position="17"/>
        <end position="579"/>
    </location>
</feature>
<dbReference type="InterPro" id="IPR012951">
    <property type="entry name" value="BBE"/>
</dbReference>
<dbReference type="GO" id="GO:0016491">
    <property type="term" value="F:oxidoreductase activity"/>
    <property type="evidence" value="ECO:0007669"/>
    <property type="project" value="UniProtKB-KW"/>
</dbReference>
<evidence type="ECO:0000259" key="4">
    <source>
        <dbReference type="Pfam" id="PF01565"/>
    </source>
</evidence>
<comment type="similarity">
    <text evidence="1">Belongs to the oxygen-dependent FAD-linked oxidoreductase family.</text>
</comment>
<dbReference type="PANTHER" id="PTHR13878">
    <property type="entry name" value="GULONOLACTONE OXIDASE"/>
    <property type="match status" value="1"/>
</dbReference>
<feature type="signal peptide" evidence="3">
    <location>
        <begin position="1"/>
        <end position="16"/>
    </location>
</feature>
<keyword evidence="3" id="KW-0732">Signal</keyword>
<dbReference type="SUPFAM" id="SSF56176">
    <property type="entry name" value="FAD-binding/transporter-associated domain-like"/>
    <property type="match status" value="1"/>
</dbReference>
<dbReference type="InterPro" id="IPR036318">
    <property type="entry name" value="FAD-bd_PCMH-like_sf"/>
</dbReference>
<reference evidence="7" key="1">
    <citation type="journal article" date="2014" name="Proc. Natl. Acad. Sci. U.S.A.">
        <title>Extensive sampling of basidiomycete genomes demonstrates inadequacy of the white-rot/brown-rot paradigm for wood decay fungi.</title>
        <authorList>
            <person name="Riley R."/>
            <person name="Salamov A.A."/>
            <person name="Brown D.W."/>
            <person name="Nagy L.G."/>
            <person name="Floudas D."/>
            <person name="Held B.W."/>
            <person name="Levasseur A."/>
            <person name="Lombard V."/>
            <person name="Morin E."/>
            <person name="Otillar R."/>
            <person name="Lindquist E.A."/>
            <person name="Sun H."/>
            <person name="LaButti K.M."/>
            <person name="Schmutz J."/>
            <person name="Jabbour D."/>
            <person name="Luo H."/>
            <person name="Baker S.E."/>
            <person name="Pisabarro A.G."/>
            <person name="Walton J.D."/>
            <person name="Blanchette R.A."/>
            <person name="Henrissat B."/>
            <person name="Martin F."/>
            <person name="Cullen D."/>
            <person name="Hibbett D.S."/>
            <person name="Grigoriev I.V."/>
        </authorList>
    </citation>
    <scope>NUCLEOTIDE SEQUENCE [LARGE SCALE GENOMIC DNA]</scope>
    <source>
        <strain evidence="7">FD-172 SS1</strain>
    </source>
</reference>
<dbReference type="InterPro" id="IPR050432">
    <property type="entry name" value="FAD-linked_Oxidoreductases_BP"/>
</dbReference>
<feature type="domain" description="FAD linked oxidase N-terminal" evidence="4">
    <location>
        <begin position="136"/>
        <end position="275"/>
    </location>
</feature>
<dbReference type="Gene3D" id="3.40.462.20">
    <property type="match status" value="1"/>
</dbReference>
<dbReference type="OrthoDB" id="9983560at2759"/>
<name>A0A067MTK1_BOTB1</name>